<dbReference type="Proteomes" id="UP001162164">
    <property type="component" value="Unassembled WGS sequence"/>
</dbReference>
<proteinExistence type="predicted"/>
<evidence type="ECO:0000313" key="2">
    <source>
        <dbReference type="Proteomes" id="UP001162164"/>
    </source>
</evidence>
<keyword evidence="2" id="KW-1185">Reference proteome</keyword>
<comment type="caution">
    <text evidence="1">The sequence shown here is derived from an EMBL/GenBank/DDBJ whole genome shotgun (WGS) entry which is preliminary data.</text>
</comment>
<accession>A0ABQ9JNU3</accession>
<organism evidence="1 2">
    <name type="scientific">Molorchus minor</name>
    <dbReference type="NCBI Taxonomy" id="1323400"/>
    <lineage>
        <taxon>Eukaryota</taxon>
        <taxon>Metazoa</taxon>
        <taxon>Ecdysozoa</taxon>
        <taxon>Arthropoda</taxon>
        <taxon>Hexapoda</taxon>
        <taxon>Insecta</taxon>
        <taxon>Pterygota</taxon>
        <taxon>Neoptera</taxon>
        <taxon>Endopterygota</taxon>
        <taxon>Coleoptera</taxon>
        <taxon>Polyphaga</taxon>
        <taxon>Cucujiformia</taxon>
        <taxon>Chrysomeloidea</taxon>
        <taxon>Cerambycidae</taxon>
        <taxon>Lamiinae</taxon>
        <taxon>Monochamini</taxon>
        <taxon>Molorchus</taxon>
    </lineage>
</organism>
<gene>
    <name evidence="1" type="ORF">NQ317_005351</name>
</gene>
<reference evidence="1" key="1">
    <citation type="journal article" date="2023" name="Insect Mol. Biol.">
        <title>Genome sequencing provides insights into the evolution of gene families encoding plant cell wall-degrading enzymes in longhorned beetles.</title>
        <authorList>
            <person name="Shin N.R."/>
            <person name="Okamura Y."/>
            <person name="Kirsch R."/>
            <person name="Pauchet Y."/>
        </authorList>
    </citation>
    <scope>NUCLEOTIDE SEQUENCE</scope>
    <source>
        <strain evidence="1">MMC_N1</strain>
    </source>
</reference>
<evidence type="ECO:0000313" key="1">
    <source>
        <dbReference type="EMBL" id="KAJ8979915.1"/>
    </source>
</evidence>
<dbReference type="EMBL" id="JAPWTJ010000303">
    <property type="protein sequence ID" value="KAJ8979915.1"/>
    <property type="molecule type" value="Genomic_DNA"/>
</dbReference>
<protein>
    <submittedName>
        <fullName evidence="1">Uncharacterized protein</fullName>
    </submittedName>
</protein>
<name>A0ABQ9JNU3_9CUCU</name>
<sequence length="81" mass="9534">MYAMWSTYAPEHASCIISPFVQYTINDNLKYENNTLEFNTTCLQLFDDNDRYYTSTPLRCGIFCYANIMTIINLHNNSKRT</sequence>